<dbReference type="InterPro" id="IPR010708">
    <property type="entry name" value="5'(3')-deoxyribonucleotidase"/>
</dbReference>
<dbReference type="PANTHER" id="PTHR35134:SF2">
    <property type="entry name" value="NUCLEOTIDASE YQFW-RELATED"/>
    <property type="match status" value="1"/>
</dbReference>
<accession>A0A2P6RRE8</accession>
<dbReference type="SUPFAM" id="SSF56784">
    <property type="entry name" value="HAD-like"/>
    <property type="match status" value="1"/>
</dbReference>
<dbReference type="InterPro" id="IPR052419">
    <property type="entry name" value="5_3-deoxyribonucleotidase-like"/>
</dbReference>
<dbReference type="AlphaFoldDB" id="A0A2P6RRE8"/>
<dbReference type="InterPro" id="IPR023214">
    <property type="entry name" value="HAD_sf"/>
</dbReference>
<reference evidence="1 2" key="1">
    <citation type="journal article" date="2018" name="Nat. Genet.">
        <title>The Rosa genome provides new insights in the design of modern roses.</title>
        <authorList>
            <person name="Bendahmane M."/>
        </authorList>
    </citation>
    <scope>NUCLEOTIDE SEQUENCE [LARGE SCALE GENOMIC DNA]</scope>
    <source>
        <strain evidence="2">cv. Old Blush</strain>
    </source>
</reference>
<dbReference type="GO" id="GO:0009264">
    <property type="term" value="P:deoxyribonucleotide catabolic process"/>
    <property type="evidence" value="ECO:0007669"/>
    <property type="project" value="InterPro"/>
</dbReference>
<dbReference type="Pfam" id="PF06941">
    <property type="entry name" value="NT5C"/>
    <property type="match status" value="1"/>
</dbReference>
<organism evidence="1 2">
    <name type="scientific">Rosa chinensis</name>
    <name type="common">China rose</name>
    <dbReference type="NCBI Taxonomy" id="74649"/>
    <lineage>
        <taxon>Eukaryota</taxon>
        <taxon>Viridiplantae</taxon>
        <taxon>Streptophyta</taxon>
        <taxon>Embryophyta</taxon>
        <taxon>Tracheophyta</taxon>
        <taxon>Spermatophyta</taxon>
        <taxon>Magnoliopsida</taxon>
        <taxon>eudicotyledons</taxon>
        <taxon>Gunneridae</taxon>
        <taxon>Pentapetalae</taxon>
        <taxon>rosids</taxon>
        <taxon>fabids</taxon>
        <taxon>Rosales</taxon>
        <taxon>Rosaceae</taxon>
        <taxon>Rosoideae</taxon>
        <taxon>Rosoideae incertae sedis</taxon>
        <taxon>Rosa</taxon>
    </lineage>
</organism>
<dbReference type="STRING" id="74649.A0A2P6RRE8"/>
<dbReference type="InterPro" id="IPR036412">
    <property type="entry name" value="HAD-like_sf"/>
</dbReference>
<evidence type="ECO:0000313" key="1">
    <source>
        <dbReference type="EMBL" id="PRQ49006.1"/>
    </source>
</evidence>
<dbReference type="GO" id="GO:0008253">
    <property type="term" value="F:5'-nucleotidase activity"/>
    <property type="evidence" value="ECO:0007669"/>
    <property type="project" value="InterPro"/>
</dbReference>
<proteinExistence type="predicted"/>
<protein>
    <submittedName>
        <fullName evidence="1">Putative 5'(3')-deoxyribonucleotidase, HAD-like domain-containing protein</fullName>
    </submittedName>
</protein>
<sequence length="158" mass="18111">MTTTRYGTLRSEAEADTSVHEFFKTSYFKTGIQPLLGAQEALRKLSASCNMSVVTLRQNILKQQTFQWLEEHYPGLFQGIHFGNQYGAKVLIDDNPKYAIDSAKVGIRVVLLFDYENSYTWSKTESINQPPLITKVHKWEAVEKQLTGLIHKTSDPYY</sequence>
<comment type="caution">
    <text evidence="1">The sequence shown here is derived from an EMBL/GenBank/DDBJ whole genome shotgun (WGS) entry which is preliminary data.</text>
</comment>
<evidence type="ECO:0000313" key="2">
    <source>
        <dbReference type="Proteomes" id="UP000238479"/>
    </source>
</evidence>
<dbReference type="EMBL" id="PDCK01000040">
    <property type="protein sequence ID" value="PRQ49006.1"/>
    <property type="molecule type" value="Genomic_DNA"/>
</dbReference>
<name>A0A2P6RRE8_ROSCH</name>
<keyword evidence="2" id="KW-1185">Reference proteome</keyword>
<dbReference type="Gene3D" id="3.40.50.1000">
    <property type="entry name" value="HAD superfamily/HAD-like"/>
    <property type="match status" value="1"/>
</dbReference>
<dbReference type="Proteomes" id="UP000238479">
    <property type="component" value="Chromosome 2"/>
</dbReference>
<dbReference type="PANTHER" id="PTHR35134">
    <property type="entry name" value="NUCLEOTIDASE YQFW-RELATED"/>
    <property type="match status" value="1"/>
</dbReference>
<dbReference type="Gramene" id="PRQ49006">
    <property type="protein sequence ID" value="PRQ49006"/>
    <property type="gene ID" value="RchiOBHm_Chr2g0117071"/>
</dbReference>
<gene>
    <name evidence="1" type="ORF">RchiOBHm_Chr2g0117071</name>
</gene>
<dbReference type="OMA" id="LSASCNM"/>